<evidence type="ECO:0000256" key="1">
    <source>
        <dbReference type="SAM" id="MobiDB-lite"/>
    </source>
</evidence>
<name>A0ABR0K8R3_9EURO</name>
<accession>A0ABR0K8R3</accession>
<comment type="caution">
    <text evidence="2">The sequence shown here is derived from an EMBL/GenBank/DDBJ whole genome shotgun (WGS) entry which is preliminary data.</text>
</comment>
<feature type="region of interest" description="Disordered" evidence="1">
    <location>
        <begin position="1"/>
        <end position="46"/>
    </location>
</feature>
<evidence type="ECO:0000313" key="2">
    <source>
        <dbReference type="EMBL" id="KAK5092131.1"/>
    </source>
</evidence>
<gene>
    <name evidence="2" type="ORF">LTR24_005473</name>
</gene>
<reference evidence="2 3" key="1">
    <citation type="submission" date="2023-08" db="EMBL/GenBank/DDBJ databases">
        <title>Black Yeasts Isolated from many extreme environments.</title>
        <authorList>
            <person name="Coleine C."/>
            <person name="Stajich J.E."/>
            <person name="Selbmann L."/>
        </authorList>
    </citation>
    <scope>NUCLEOTIDE SEQUENCE [LARGE SCALE GENOMIC DNA]</scope>
    <source>
        <strain evidence="2 3">CCFEE 5885</strain>
    </source>
</reference>
<dbReference type="Proteomes" id="UP001345013">
    <property type="component" value="Unassembled WGS sequence"/>
</dbReference>
<keyword evidence="3" id="KW-1185">Reference proteome</keyword>
<feature type="compositionally biased region" description="Acidic residues" evidence="1">
    <location>
        <begin position="176"/>
        <end position="188"/>
    </location>
</feature>
<evidence type="ECO:0000313" key="3">
    <source>
        <dbReference type="Proteomes" id="UP001345013"/>
    </source>
</evidence>
<proteinExistence type="predicted"/>
<dbReference type="EMBL" id="JAVRRG010000063">
    <property type="protein sequence ID" value="KAK5092131.1"/>
    <property type="molecule type" value="Genomic_DNA"/>
</dbReference>
<sequence length="619" mass="69155">MSASVDDEIRSPHTTPSRPSRPSRKRNAPGNHIGREPPAFRHQIVPPRTDAAPLQASRSDETTQVSCPDLLRRAQQLLDTCRQHLAAAQRLQGPLPEVPRYPVQSGLDRIDPLCTQRQRALTWYHHNFGIIGLAWYITEVARYEATNENAPSSRTSAELEGAVLAQALDSAYDPTLYDEDESSGSDSEDVGHTETDTEESSDAQDSEKQSKSKPKPHSSWNLIIRDAEQASPTLLYYLASMPPELIDALIAGNLPSCLEDENFRRKVQPFIRLHDCQGVYCLYLAVTRQATLSTQQSLEDEVNVGKSLTLREMLSVYNTIRMYIDVDHADSARLAKLIDRRRSGARGLRKKLNYSYQRRYASGSFKDSFNHHLAWLDFVGNHYIKWARHCVETGQDHLLEERLRRCFVYVGLASNVSGRAPNHWKHLVGTSPVMGLVTAVVDFLFPDVFSVTSHTYQILRTVDRSHIGLDEKIITVLCGAYPWDGGLSTAFAAGSRGTGPRDNSLEKTEELDGSHLAIQRTGVSQKNINRSLQLIQNTRDRYHIVRDSAVSSQKAQALISATLVDCEKGFDRATTLVNQLSQARQTQSAATAADQFETECEDMLALMQEFEEAPGVANP</sequence>
<organism evidence="2 3">
    <name type="scientific">Lithohypha guttulata</name>
    <dbReference type="NCBI Taxonomy" id="1690604"/>
    <lineage>
        <taxon>Eukaryota</taxon>
        <taxon>Fungi</taxon>
        <taxon>Dikarya</taxon>
        <taxon>Ascomycota</taxon>
        <taxon>Pezizomycotina</taxon>
        <taxon>Eurotiomycetes</taxon>
        <taxon>Chaetothyriomycetidae</taxon>
        <taxon>Chaetothyriales</taxon>
        <taxon>Trichomeriaceae</taxon>
        <taxon>Lithohypha</taxon>
    </lineage>
</organism>
<feature type="region of interest" description="Disordered" evidence="1">
    <location>
        <begin position="175"/>
        <end position="218"/>
    </location>
</feature>
<protein>
    <submittedName>
        <fullName evidence="2">Uncharacterized protein</fullName>
    </submittedName>
</protein>